<gene>
    <name evidence="2" type="ORF">FJ657_04130</name>
</gene>
<dbReference type="RefSeq" id="WP_141162367.1">
    <property type="nucleotide sequence ID" value="NZ_VHQG01000001.1"/>
</dbReference>
<evidence type="ECO:0000313" key="2">
    <source>
        <dbReference type="EMBL" id="TPW77842.1"/>
    </source>
</evidence>
<dbReference type="Gene3D" id="1.10.287.1060">
    <property type="entry name" value="ESAT-6-like"/>
    <property type="match status" value="1"/>
</dbReference>
<protein>
    <recommendedName>
        <fullName evidence="1">ESAT-6-like protein</fullName>
    </recommendedName>
</protein>
<dbReference type="EMBL" id="VHQG01000001">
    <property type="protein sequence ID" value="TPW77842.1"/>
    <property type="molecule type" value="Genomic_DNA"/>
</dbReference>
<dbReference type="NCBIfam" id="TIGR03930">
    <property type="entry name" value="WXG100_ESAT6"/>
    <property type="match status" value="1"/>
</dbReference>
<accession>A0A506Y706</accession>
<comment type="similarity">
    <text evidence="1">Belongs to the WXG100 family.</text>
</comment>
<organism evidence="2 3">
    <name type="scientific">Schumannella soli</name>
    <dbReference type="NCBI Taxonomy" id="2590779"/>
    <lineage>
        <taxon>Bacteria</taxon>
        <taxon>Bacillati</taxon>
        <taxon>Actinomycetota</taxon>
        <taxon>Actinomycetes</taxon>
        <taxon>Micrococcales</taxon>
        <taxon>Microbacteriaceae</taxon>
        <taxon>Schumannella</taxon>
    </lineage>
</organism>
<reference evidence="2 3" key="1">
    <citation type="submission" date="2019-06" db="EMBL/GenBank/DDBJ databases">
        <authorList>
            <person name="Li F."/>
        </authorList>
    </citation>
    <scope>NUCLEOTIDE SEQUENCE [LARGE SCALE GENOMIC DNA]</scope>
    <source>
        <strain evidence="2 3">10F1D-1</strain>
    </source>
</reference>
<evidence type="ECO:0000313" key="3">
    <source>
        <dbReference type="Proteomes" id="UP000316252"/>
    </source>
</evidence>
<dbReference type="InterPro" id="IPR010310">
    <property type="entry name" value="T7SS_ESAT-6-like"/>
</dbReference>
<dbReference type="AlphaFoldDB" id="A0A506Y706"/>
<dbReference type="OrthoDB" id="4278078at2"/>
<keyword evidence="3" id="KW-1185">Reference proteome</keyword>
<sequence>MSDIANGSFSVTPETLREVAASLGQESRHLAGVLGDLEQRVRALEANWDGAARQAYTEAQRSWSVSINDMTSILGQIGRSTEAIAAGYVSSDKSSAKRFTEQG</sequence>
<dbReference type="Pfam" id="PF06013">
    <property type="entry name" value="WXG100"/>
    <property type="match status" value="1"/>
</dbReference>
<dbReference type="Proteomes" id="UP000316252">
    <property type="component" value="Unassembled WGS sequence"/>
</dbReference>
<dbReference type="InterPro" id="IPR036689">
    <property type="entry name" value="ESAT-6-like_sf"/>
</dbReference>
<dbReference type="SUPFAM" id="SSF140453">
    <property type="entry name" value="EsxAB dimer-like"/>
    <property type="match status" value="1"/>
</dbReference>
<comment type="caution">
    <text evidence="2">The sequence shown here is derived from an EMBL/GenBank/DDBJ whole genome shotgun (WGS) entry which is preliminary data.</text>
</comment>
<proteinExistence type="inferred from homology"/>
<name>A0A506Y706_9MICO</name>
<evidence type="ECO:0000256" key="1">
    <source>
        <dbReference type="RuleBase" id="RU362001"/>
    </source>
</evidence>